<evidence type="ECO:0000313" key="10">
    <source>
        <dbReference type="Proteomes" id="UP000177324"/>
    </source>
</evidence>
<dbReference type="Gene3D" id="2.30.30.30">
    <property type="match status" value="1"/>
</dbReference>
<dbReference type="InterPro" id="IPR014722">
    <property type="entry name" value="Rib_uL2_dom2"/>
</dbReference>
<dbReference type="InterPro" id="IPR002171">
    <property type="entry name" value="Ribosomal_uL2"/>
</dbReference>
<dbReference type="SMART" id="SM01383">
    <property type="entry name" value="Ribosomal_L2"/>
    <property type="match status" value="1"/>
</dbReference>
<feature type="compositionally biased region" description="Basic residues" evidence="6">
    <location>
        <begin position="1"/>
        <end position="13"/>
    </location>
</feature>
<protein>
    <recommendedName>
        <fullName evidence="4">Large ribosomal subunit protein uL2</fullName>
    </recommendedName>
    <alternativeName>
        <fullName evidence="5">50S ribosomal protein L2</fullName>
    </alternativeName>
</protein>
<dbReference type="PANTHER" id="PTHR13691:SF5">
    <property type="entry name" value="LARGE RIBOSOMAL SUBUNIT PROTEIN UL2M"/>
    <property type="match status" value="1"/>
</dbReference>
<dbReference type="FunFam" id="4.10.950.10:FF:000001">
    <property type="entry name" value="50S ribosomal protein L2"/>
    <property type="match status" value="1"/>
</dbReference>
<feature type="compositionally biased region" description="Basic residues" evidence="6">
    <location>
        <begin position="225"/>
        <end position="247"/>
    </location>
</feature>
<reference evidence="9 10" key="1">
    <citation type="journal article" date="2016" name="Nat. Commun.">
        <title>Thousands of microbial genomes shed light on interconnected biogeochemical processes in an aquifer system.</title>
        <authorList>
            <person name="Anantharaman K."/>
            <person name="Brown C.T."/>
            <person name="Hug L.A."/>
            <person name="Sharon I."/>
            <person name="Castelle C.J."/>
            <person name="Probst A.J."/>
            <person name="Thomas B.C."/>
            <person name="Singh A."/>
            <person name="Wilkins M.J."/>
            <person name="Karaoz U."/>
            <person name="Brodie E.L."/>
            <person name="Williams K.H."/>
            <person name="Hubbard S.S."/>
            <person name="Banfield J.F."/>
        </authorList>
    </citation>
    <scope>NUCLEOTIDE SEQUENCE [LARGE SCALE GENOMIC DNA]</scope>
</reference>
<organism evidence="9 10">
    <name type="scientific">Candidatus Chisholmbacteria bacterium RIFCSPHIGHO2_01_FULL_48_12</name>
    <dbReference type="NCBI Taxonomy" id="1797589"/>
    <lineage>
        <taxon>Bacteria</taxon>
        <taxon>Candidatus Chisholmiibacteriota</taxon>
    </lineage>
</organism>
<gene>
    <name evidence="9" type="ORF">A2784_03455</name>
</gene>
<dbReference type="GO" id="GO:0003735">
    <property type="term" value="F:structural constituent of ribosome"/>
    <property type="evidence" value="ECO:0007669"/>
    <property type="project" value="InterPro"/>
</dbReference>
<keyword evidence="3" id="KW-0687">Ribonucleoprotein</keyword>
<feature type="compositionally biased region" description="Basic residues" evidence="6">
    <location>
        <begin position="21"/>
        <end position="30"/>
    </location>
</feature>
<dbReference type="GO" id="GO:0006412">
    <property type="term" value="P:translation"/>
    <property type="evidence" value="ECO:0007669"/>
    <property type="project" value="InterPro"/>
</dbReference>
<dbReference type="NCBIfam" id="TIGR01171">
    <property type="entry name" value="rplB_bact"/>
    <property type="match status" value="1"/>
</dbReference>
<evidence type="ECO:0000259" key="7">
    <source>
        <dbReference type="SMART" id="SM01382"/>
    </source>
</evidence>
<feature type="domain" description="Large ribosomal subunit protein uL2 RNA-binding" evidence="8">
    <location>
        <begin position="13"/>
        <end position="89"/>
    </location>
</feature>
<dbReference type="AlphaFoldDB" id="A0A1G1VKI3"/>
<dbReference type="PIRSF" id="PIRSF002158">
    <property type="entry name" value="Ribosomal_L2"/>
    <property type="match status" value="1"/>
</dbReference>
<dbReference type="PANTHER" id="PTHR13691">
    <property type="entry name" value="RIBOSOMAL PROTEIN L2"/>
    <property type="match status" value="1"/>
</dbReference>
<sequence length="247" mass="26680">MSLKKYRLQKHGGRGQGGKVTVRHRGGGQKRSLRKIDWRRDKRDIAGRVTGIEYDPNRTADIALVVYPDGDKRYILAPEGLAVGAKIAAGETAEVKTGNALPLQKIPVGMPIHNLEITPGKGGQLVRAAGQAAAIQSKEGGWVTVLLPSKEQRLIKGRAYATVGSVGNAALRTIKGGKAGWTRHKGRRPQVRGVAMHPAAHPHGGGEGRSGVGMKSPKTPWGKRTMGKRTRARKKYSDKYTLVRRKG</sequence>
<keyword evidence="2 9" id="KW-0689">Ribosomal protein</keyword>
<proteinExistence type="inferred from homology"/>
<evidence type="ECO:0000259" key="8">
    <source>
        <dbReference type="SMART" id="SM01383"/>
    </source>
</evidence>
<evidence type="ECO:0000256" key="2">
    <source>
        <dbReference type="ARBA" id="ARBA00022980"/>
    </source>
</evidence>
<comment type="caution">
    <text evidence="9">The sequence shown here is derived from an EMBL/GenBank/DDBJ whole genome shotgun (WGS) entry which is preliminary data.</text>
</comment>
<evidence type="ECO:0000256" key="6">
    <source>
        <dbReference type="SAM" id="MobiDB-lite"/>
    </source>
</evidence>
<dbReference type="SUPFAM" id="SSF50249">
    <property type="entry name" value="Nucleic acid-binding proteins"/>
    <property type="match status" value="1"/>
</dbReference>
<feature type="domain" description="Large ribosomal subunit protein uL2 C-terminal" evidence="7">
    <location>
        <begin position="95"/>
        <end position="224"/>
    </location>
</feature>
<dbReference type="GO" id="GO:0016740">
    <property type="term" value="F:transferase activity"/>
    <property type="evidence" value="ECO:0007669"/>
    <property type="project" value="InterPro"/>
</dbReference>
<dbReference type="Pfam" id="PF00181">
    <property type="entry name" value="Ribosomal_L2_N"/>
    <property type="match status" value="1"/>
</dbReference>
<evidence type="ECO:0000256" key="3">
    <source>
        <dbReference type="ARBA" id="ARBA00023274"/>
    </source>
</evidence>
<evidence type="ECO:0000256" key="1">
    <source>
        <dbReference type="ARBA" id="ARBA00005636"/>
    </source>
</evidence>
<dbReference type="Gene3D" id="4.10.950.10">
    <property type="entry name" value="Ribosomal protein L2, domain 3"/>
    <property type="match status" value="1"/>
</dbReference>
<dbReference type="FunFam" id="2.30.30.30:FF:000001">
    <property type="entry name" value="50S ribosomal protein L2"/>
    <property type="match status" value="1"/>
</dbReference>
<dbReference type="EMBL" id="MHCH01000058">
    <property type="protein sequence ID" value="OGY15876.1"/>
    <property type="molecule type" value="Genomic_DNA"/>
</dbReference>
<dbReference type="GO" id="GO:0003723">
    <property type="term" value="F:RNA binding"/>
    <property type="evidence" value="ECO:0007669"/>
    <property type="project" value="InterPro"/>
</dbReference>
<comment type="similarity">
    <text evidence="1">Belongs to the universal ribosomal protein uL2 family.</text>
</comment>
<dbReference type="SUPFAM" id="SSF50104">
    <property type="entry name" value="Translation proteins SH3-like domain"/>
    <property type="match status" value="1"/>
</dbReference>
<feature type="region of interest" description="Disordered" evidence="6">
    <location>
        <begin position="196"/>
        <end position="247"/>
    </location>
</feature>
<dbReference type="Gene3D" id="2.40.50.140">
    <property type="entry name" value="Nucleic acid-binding proteins"/>
    <property type="match status" value="1"/>
</dbReference>
<dbReference type="Pfam" id="PF03947">
    <property type="entry name" value="Ribosomal_L2_C"/>
    <property type="match status" value="1"/>
</dbReference>
<accession>A0A1G1VKI3</accession>
<dbReference type="GO" id="GO:0015934">
    <property type="term" value="C:large ribosomal subunit"/>
    <property type="evidence" value="ECO:0007669"/>
    <property type="project" value="InterPro"/>
</dbReference>
<dbReference type="InterPro" id="IPR008991">
    <property type="entry name" value="Translation_prot_SH3-like_sf"/>
</dbReference>
<evidence type="ECO:0000313" key="9">
    <source>
        <dbReference type="EMBL" id="OGY15876.1"/>
    </source>
</evidence>
<dbReference type="InterPro" id="IPR022669">
    <property type="entry name" value="Ribosomal_uL2_C"/>
</dbReference>
<dbReference type="InterPro" id="IPR014726">
    <property type="entry name" value="Ribosomal_uL2_dom3"/>
</dbReference>
<dbReference type="InterPro" id="IPR022666">
    <property type="entry name" value="Ribosomal_uL2_RNA-bd_dom"/>
</dbReference>
<dbReference type="InterPro" id="IPR005880">
    <property type="entry name" value="Ribosomal_uL2_bac/org-type"/>
</dbReference>
<dbReference type="STRING" id="1797589.A2784_03455"/>
<dbReference type="InterPro" id="IPR012340">
    <property type="entry name" value="NA-bd_OB-fold"/>
</dbReference>
<dbReference type="SMART" id="SM01382">
    <property type="entry name" value="Ribosomal_L2_C"/>
    <property type="match status" value="1"/>
</dbReference>
<feature type="region of interest" description="Disordered" evidence="6">
    <location>
        <begin position="1"/>
        <end position="30"/>
    </location>
</feature>
<evidence type="ECO:0000256" key="4">
    <source>
        <dbReference type="ARBA" id="ARBA00035242"/>
    </source>
</evidence>
<name>A0A1G1VKI3_9BACT</name>
<evidence type="ECO:0000256" key="5">
    <source>
        <dbReference type="ARBA" id="ARBA00035459"/>
    </source>
</evidence>
<dbReference type="Proteomes" id="UP000177324">
    <property type="component" value="Unassembled WGS sequence"/>
</dbReference>